<feature type="region of interest" description="Disordered" evidence="1">
    <location>
        <begin position="1"/>
        <end position="74"/>
    </location>
</feature>
<dbReference type="Proteomes" id="UP000008064">
    <property type="component" value="Unassembled WGS sequence"/>
</dbReference>
<evidence type="ECO:0000256" key="1">
    <source>
        <dbReference type="SAM" id="MobiDB-lite"/>
    </source>
</evidence>
<feature type="compositionally biased region" description="Basic and acidic residues" evidence="1">
    <location>
        <begin position="263"/>
        <end position="272"/>
    </location>
</feature>
<feature type="region of interest" description="Disordered" evidence="1">
    <location>
        <begin position="248"/>
        <end position="278"/>
    </location>
</feature>
<feature type="compositionally biased region" description="Basic and acidic residues" evidence="1">
    <location>
        <begin position="323"/>
        <end position="345"/>
    </location>
</feature>
<accession>F8NE76</accession>
<dbReference type="HOGENOM" id="CLU_783383_0_0_1"/>
<feature type="compositionally biased region" description="Low complexity" evidence="1">
    <location>
        <begin position="30"/>
        <end position="46"/>
    </location>
</feature>
<name>F8NE76_SERL9</name>
<protein>
    <submittedName>
        <fullName evidence="2">Uncharacterized protein</fullName>
    </submittedName>
</protein>
<evidence type="ECO:0000313" key="2">
    <source>
        <dbReference type="EMBL" id="EGO30458.1"/>
    </source>
</evidence>
<dbReference type="OrthoDB" id="2672180at2759"/>
<reference evidence="2" key="1">
    <citation type="submission" date="2011-04" db="EMBL/GenBank/DDBJ databases">
        <title>Evolution of plant cell wall degrading machinery underlies the functional diversity of forest fungi.</title>
        <authorList>
            <consortium name="US DOE Joint Genome Institute (JGI-PGF)"/>
            <person name="Eastwood D.C."/>
            <person name="Floudas D."/>
            <person name="Binder M."/>
            <person name="Majcherczyk A."/>
            <person name="Schneider P."/>
            <person name="Aerts A."/>
            <person name="Asiegbu F.O."/>
            <person name="Baker S.E."/>
            <person name="Barry K."/>
            <person name="Bendiksby M."/>
            <person name="Blumentritt M."/>
            <person name="Coutinho P.M."/>
            <person name="Cullen D."/>
            <person name="Cullen D."/>
            <person name="Gathman A."/>
            <person name="Goodell B."/>
            <person name="Henrissat B."/>
            <person name="Ihrmark K."/>
            <person name="Kauserud H."/>
            <person name="Kohler A."/>
            <person name="LaButti K."/>
            <person name="Lapidus A."/>
            <person name="Lavin J.L."/>
            <person name="Lee Y.-H."/>
            <person name="Lindquist E."/>
            <person name="Lilly W."/>
            <person name="Lucas S."/>
            <person name="Morin E."/>
            <person name="Murat C."/>
            <person name="Oguiza J.A."/>
            <person name="Park J."/>
            <person name="Pisabarro A.G."/>
            <person name="Riley R."/>
            <person name="Rosling A."/>
            <person name="Salamov A."/>
            <person name="Schmidt O."/>
            <person name="Schmutz J."/>
            <person name="Skrede I."/>
            <person name="Stenlid J."/>
            <person name="Wiebenga A."/>
            <person name="Xie X."/>
            <person name="Kues U."/>
            <person name="Hibbett D.S."/>
            <person name="Hoffmeister D."/>
            <person name="Hogberg N."/>
            <person name="Martin F."/>
            <person name="Grigoriev I.V."/>
            <person name="Watkinson S.C."/>
        </authorList>
    </citation>
    <scope>NUCLEOTIDE SEQUENCE</scope>
    <source>
        <strain evidence="2">S7.9</strain>
    </source>
</reference>
<dbReference type="EMBL" id="GL945428">
    <property type="protein sequence ID" value="EGO30458.1"/>
    <property type="molecule type" value="Genomic_DNA"/>
</dbReference>
<feature type="region of interest" description="Disordered" evidence="1">
    <location>
        <begin position="323"/>
        <end position="354"/>
    </location>
</feature>
<dbReference type="RefSeq" id="XP_007312342.1">
    <property type="nucleotide sequence ID" value="XM_007312280.1"/>
</dbReference>
<proteinExistence type="predicted"/>
<dbReference type="AlphaFoldDB" id="F8NE76"/>
<dbReference type="KEGG" id="sla:SERLADRAFT_432017"/>
<dbReference type="GeneID" id="18813881"/>
<organism>
    <name type="scientific">Serpula lacrymans var. lacrymans (strain S7.9)</name>
    <name type="common">Dry rot fungus</name>
    <dbReference type="NCBI Taxonomy" id="578457"/>
    <lineage>
        <taxon>Eukaryota</taxon>
        <taxon>Fungi</taxon>
        <taxon>Dikarya</taxon>
        <taxon>Basidiomycota</taxon>
        <taxon>Agaricomycotina</taxon>
        <taxon>Agaricomycetes</taxon>
        <taxon>Agaricomycetidae</taxon>
        <taxon>Boletales</taxon>
        <taxon>Coniophorineae</taxon>
        <taxon>Serpulaceae</taxon>
        <taxon>Serpula</taxon>
    </lineage>
</organism>
<sequence length="354" mass="39896">MVNSKGPYCQQISWDEKAKQTTACKKPVLTKHSTSQKQKQSAAGKKPVSSKRLAPQKQKPLESPPHQHSDVSLRSHITPVYKEDLPRNSTKGGILNIPSHQSQLSSHSKQDNIPAWVKWGCYTLDANTVAMEKVMLSCVHFMACIDYYFCRHMSVRAGMVKLFSAFMWSETFSGDGNMLYSPSPKYISYQEMVDIVKDMRNSIEPQSDRVGASVEVINAGRERYQLQLQDVKKPSLLSLPVDHYNPPDPLISWPSKPSSGNKHTSDGNKGEEPSTDEDLTICPAYHKKLKTPQGLISYLSSTKSCKQYNKWKLQSLTIPGELDRGNDLEIREVPDMLPDKLRPMDEDPEDVVDD</sequence>
<gene>
    <name evidence="2" type="ORF">SERLADRAFT_432017</name>
</gene>